<evidence type="ECO:0000313" key="3">
    <source>
        <dbReference type="EMBL" id="MDQ0116781.1"/>
    </source>
</evidence>
<gene>
    <name evidence="3" type="ORF">J2T15_006268</name>
</gene>
<dbReference type="GO" id="GO:0102212">
    <property type="term" value="F:unsaturated chondroitin disaccharide hydrolase activity"/>
    <property type="evidence" value="ECO:0007669"/>
    <property type="project" value="UniProtKB-EC"/>
</dbReference>
<dbReference type="SUPFAM" id="SSF48208">
    <property type="entry name" value="Six-hairpin glycosidases"/>
    <property type="match status" value="1"/>
</dbReference>
<dbReference type="InterPro" id="IPR052369">
    <property type="entry name" value="UG_Glycosaminoglycan_Hydrolase"/>
</dbReference>
<evidence type="ECO:0000313" key="4">
    <source>
        <dbReference type="Proteomes" id="UP001229346"/>
    </source>
</evidence>
<name>A0ABT9UAW5_PAEHA</name>
<organism evidence="3 4">
    <name type="scientific">Paenibacillus harenae</name>
    <dbReference type="NCBI Taxonomy" id="306543"/>
    <lineage>
        <taxon>Bacteria</taxon>
        <taxon>Bacillati</taxon>
        <taxon>Bacillota</taxon>
        <taxon>Bacilli</taxon>
        <taxon>Bacillales</taxon>
        <taxon>Paenibacillaceae</taxon>
        <taxon>Paenibacillus</taxon>
    </lineage>
</organism>
<dbReference type="InterPro" id="IPR008928">
    <property type="entry name" value="6-hairpin_glycosidase_sf"/>
</dbReference>
<protein>
    <submittedName>
        <fullName evidence="3">Unsaturated chondroitin disaccharide hydrolase</fullName>
        <ecNumber evidence="3">3.2.1.180</ecNumber>
    </submittedName>
</protein>
<dbReference type="InterPro" id="IPR012341">
    <property type="entry name" value="6hp_glycosidase-like_sf"/>
</dbReference>
<dbReference type="Gene3D" id="1.50.10.10">
    <property type="match status" value="1"/>
</dbReference>
<dbReference type="Pfam" id="PF07470">
    <property type="entry name" value="Glyco_hydro_88"/>
    <property type="match status" value="1"/>
</dbReference>
<comment type="caution">
    <text evidence="3">The sequence shown here is derived from an EMBL/GenBank/DDBJ whole genome shotgun (WGS) entry which is preliminary data.</text>
</comment>
<keyword evidence="1 3" id="KW-0378">Hydrolase</keyword>
<keyword evidence="3" id="KW-0326">Glycosidase</keyword>
<evidence type="ECO:0000256" key="2">
    <source>
        <dbReference type="ARBA" id="ARBA00038358"/>
    </source>
</evidence>
<dbReference type="EMBL" id="JAUSSU010000026">
    <property type="protein sequence ID" value="MDQ0116781.1"/>
    <property type="molecule type" value="Genomic_DNA"/>
</dbReference>
<sequence>MWNEALMHAVEKTKGNIEKFGDLFPWTGIEGGDYKRSDHEDWTEGFWSGLLWLSYEASGDPVFREAAIRTVNSFRKRLVDFKVLDHHDIGFLYMPSAVAWWMLEEAEEAKRLGLEAAETLLKRWRPAGGYIQAWGPAGDPQNGGRIIIDCLLNIPLLYWAYEQTGDSRYRDTALAHVEKCRRFLVRGDDSSYHTFYFKQETGEPIGGGTHQGYTDGSTWTRGQAWGIYGFILSYRYTQNPLYLETSRRMAAYFIDRLPEDQVTYWDFDVPAEEGTPRDSSATAIACCGILELAGHLPEKDPDRIRFESAVHRCMKSLTENYFTSDDPEAEGLLRHGSYHVGGGMSPDDFVIWGDYFYMEALMRLVKNVPGYWYERKA</sequence>
<dbReference type="PANTHER" id="PTHR36845">
    <property type="entry name" value="HYDROLASE, PUTATIVE (AFU_ORTHOLOGUE AFUA_7G05090)-RELATED"/>
    <property type="match status" value="1"/>
</dbReference>
<dbReference type="RefSeq" id="WP_307210610.1">
    <property type="nucleotide sequence ID" value="NZ_JAUSSU010000026.1"/>
</dbReference>
<dbReference type="Proteomes" id="UP001229346">
    <property type="component" value="Unassembled WGS sequence"/>
</dbReference>
<dbReference type="EC" id="3.2.1.180" evidence="3"/>
<proteinExistence type="inferred from homology"/>
<comment type="similarity">
    <text evidence="2">Belongs to the glycosyl hydrolase 88 family.</text>
</comment>
<dbReference type="PANTHER" id="PTHR36845:SF1">
    <property type="entry name" value="HYDROLASE, PUTATIVE (AFU_ORTHOLOGUE AFUA_7G05090)-RELATED"/>
    <property type="match status" value="1"/>
</dbReference>
<dbReference type="InterPro" id="IPR010905">
    <property type="entry name" value="Glyco_hydro_88"/>
</dbReference>
<reference evidence="3 4" key="1">
    <citation type="submission" date="2023-07" db="EMBL/GenBank/DDBJ databases">
        <title>Sorghum-associated microbial communities from plants grown in Nebraska, USA.</title>
        <authorList>
            <person name="Schachtman D."/>
        </authorList>
    </citation>
    <scope>NUCLEOTIDE SEQUENCE [LARGE SCALE GENOMIC DNA]</scope>
    <source>
        <strain evidence="3 4">CC482</strain>
    </source>
</reference>
<evidence type="ECO:0000256" key="1">
    <source>
        <dbReference type="ARBA" id="ARBA00022801"/>
    </source>
</evidence>
<accession>A0ABT9UAW5</accession>
<keyword evidence="4" id="KW-1185">Reference proteome</keyword>